<dbReference type="RefSeq" id="WP_247259715.1">
    <property type="nucleotide sequence ID" value="NZ_JALJQZ010000004.1"/>
</dbReference>
<dbReference type="PANTHER" id="PTHR43820:SF7">
    <property type="entry name" value="BRANCHED-CHAIN AMINO ACID TRANSPORT ATP-BINDING PROTEIN LIVF-RELATED"/>
    <property type="match status" value="1"/>
</dbReference>
<comment type="similarity">
    <text evidence="1">Belongs to the ABC transporter superfamily.</text>
</comment>
<dbReference type="Proteomes" id="UP001595697">
    <property type="component" value="Unassembled WGS sequence"/>
</dbReference>
<dbReference type="SUPFAM" id="SSF52540">
    <property type="entry name" value="P-loop containing nucleoside triphosphate hydrolases"/>
    <property type="match status" value="1"/>
</dbReference>
<protein>
    <submittedName>
        <fullName evidence="7">ABC transporter ATP-binding protein</fullName>
    </submittedName>
</protein>
<evidence type="ECO:0000259" key="6">
    <source>
        <dbReference type="PROSITE" id="PS50893"/>
    </source>
</evidence>
<dbReference type="PANTHER" id="PTHR43820">
    <property type="entry name" value="HIGH-AFFINITY BRANCHED-CHAIN AMINO ACID TRANSPORT ATP-BINDING PROTEIN LIVF"/>
    <property type="match status" value="1"/>
</dbReference>
<dbReference type="Gene3D" id="3.40.50.300">
    <property type="entry name" value="P-loop containing nucleotide triphosphate hydrolases"/>
    <property type="match status" value="1"/>
</dbReference>
<proteinExistence type="inferred from homology"/>
<feature type="domain" description="ABC transporter" evidence="6">
    <location>
        <begin position="1"/>
        <end position="235"/>
    </location>
</feature>
<name>A0ABV8EC70_9HYPH</name>
<evidence type="ECO:0000256" key="1">
    <source>
        <dbReference type="ARBA" id="ARBA00005417"/>
    </source>
</evidence>
<keyword evidence="2" id="KW-0813">Transport</keyword>
<dbReference type="CDD" id="cd03224">
    <property type="entry name" value="ABC_TM1139_LivF_branched"/>
    <property type="match status" value="1"/>
</dbReference>
<keyword evidence="3" id="KW-0547">Nucleotide-binding</keyword>
<comment type="caution">
    <text evidence="7">The sequence shown here is derived from an EMBL/GenBank/DDBJ whole genome shotgun (WGS) entry which is preliminary data.</text>
</comment>
<evidence type="ECO:0000256" key="3">
    <source>
        <dbReference type="ARBA" id="ARBA00022741"/>
    </source>
</evidence>
<organism evidence="7 8">
    <name type="scientific">Rhizobium lemnae</name>
    <dbReference type="NCBI Taxonomy" id="1214924"/>
    <lineage>
        <taxon>Bacteria</taxon>
        <taxon>Pseudomonadati</taxon>
        <taxon>Pseudomonadota</taxon>
        <taxon>Alphaproteobacteria</taxon>
        <taxon>Hyphomicrobiales</taxon>
        <taxon>Rhizobiaceae</taxon>
        <taxon>Rhizobium/Agrobacterium group</taxon>
        <taxon>Rhizobium</taxon>
    </lineage>
</organism>
<sequence>MTILDVAKVVAGYGAAEEILKEASITVDAGEIVTIIGPNGAGKSTLLKLVAGLVPVRRGTVQFGGRDVTGLDALGRSATGISFVPQERNVFGTLTVADNLLISAYHDRAKAVSRRETMYERYPLLAEKRKALARTLSGGQRQILAMAMGLMSAPKMLLLDEPTAGLSPKAADALFDAITALNREGMPILMVEQHAVEALEISTRGYVLVTGRNAANGPGPALAADPEIRPLFLGG</sequence>
<dbReference type="InterPro" id="IPR052156">
    <property type="entry name" value="BCAA_Transport_ATP-bd_LivF"/>
</dbReference>
<evidence type="ECO:0000256" key="2">
    <source>
        <dbReference type="ARBA" id="ARBA00022448"/>
    </source>
</evidence>
<evidence type="ECO:0000313" key="8">
    <source>
        <dbReference type="Proteomes" id="UP001595697"/>
    </source>
</evidence>
<reference evidence="8" key="1">
    <citation type="journal article" date="2019" name="Int. J. Syst. Evol. Microbiol.">
        <title>The Global Catalogue of Microorganisms (GCM) 10K type strain sequencing project: providing services to taxonomists for standard genome sequencing and annotation.</title>
        <authorList>
            <consortium name="The Broad Institute Genomics Platform"/>
            <consortium name="The Broad Institute Genome Sequencing Center for Infectious Disease"/>
            <person name="Wu L."/>
            <person name="Ma J."/>
        </authorList>
    </citation>
    <scope>NUCLEOTIDE SEQUENCE [LARGE SCALE GENOMIC DNA]</scope>
    <source>
        <strain evidence="8">TBRC 5781</strain>
    </source>
</reference>
<keyword evidence="4 7" id="KW-0067">ATP-binding</keyword>
<evidence type="ECO:0000256" key="5">
    <source>
        <dbReference type="ARBA" id="ARBA00022970"/>
    </source>
</evidence>
<accession>A0ABV8EC70</accession>
<keyword evidence="8" id="KW-1185">Reference proteome</keyword>
<gene>
    <name evidence="7" type="ORF">ACFOVS_15885</name>
</gene>
<dbReference type="InterPro" id="IPR027417">
    <property type="entry name" value="P-loop_NTPase"/>
</dbReference>
<dbReference type="PROSITE" id="PS50893">
    <property type="entry name" value="ABC_TRANSPORTER_2"/>
    <property type="match status" value="1"/>
</dbReference>
<dbReference type="InterPro" id="IPR003439">
    <property type="entry name" value="ABC_transporter-like_ATP-bd"/>
</dbReference>
<keyword evidence="5" id="KW-0029">Amino-acid transport</keyword>
<dbReference type="GO" id="GO:0005524">
    <property type="term" value="F:ATP binding"/>
    <property type="evidence" value="ECO:0007669"/>
    <property type="project" value="UniProtKB-KW"/>
</dbReference>
<dbReference type="Pfam" id="PF00005">
    <property type="entry name" value="ABC_tran"/>
    <property type="match status" value="1"/>
</dbReference>
<dbReference type="InterPro" id="IPR003593">
    <property type="entry name" value="AAA+_ATPase"/>
</dbReference>
<evidence type="ECO:0000256" key="4">
    <source>
        <dbReference type="ARBA" id="ARBA00022840"/>
    </source>
</evidence>
<dbReference type="EMBL" id="JBHSBD010000067">
    <property type="protein sequence ID" value="MFC3969595.1"/>
    <property type="molecule type" value="Genomic_DNA"/>
</dbReference>
<evidence type="ECO:0000313" key="7">
    <source>
        <dbReference type="EMBL" id="MFC3969595.1"/>
    </source>
</evidence>
<dbReference type="SMART" id="SM00382">
    <property type="entry name" value="AAA"/>
    <property type="match status" value="1"/>
</dbReference>